<evidence type="ECO:0000256" key="1">
    <source>
        <dbReference type="ARBA" id="ARBA00004123"/>
    </source>
</evidence>
<name>A0A6A4I389_9AGAR</name>
<dbReference type="GO" id="GO:0005634">
    <property type="term" value="C:nucleus"/>
    <property type="evidence" value="ECO:0007669"/>
    <property type="project" value="UniProtKB-SubCell"/>
</dbReference>
<reference evidence="8" key="1">
    <citation type="journal article" date="2019" name="Environ. Microbiol.">
        <title>Fungal ecological strategies reflected in gene transcription - a case study of two litter decomposers.</title>
        <authorList>
            <person name="Barbi F."/>
            <person name="Kohler A."/>
            <person name="Barry K."/>
            <person name="Baskaran P."/>
            <person name="Daum C."/>
            <person name="Fauchery L."/>
            <person name="Ihrmark K."/>
            <person name="Kuo A."/>
            <person name="LaButti K."/>
            <person name="Lipzen A."/>
            <person name="Morin E."/>
            <person name="Grigoriev I.V."/>
            <person name="Henrissat B."/>
            <person name="Lindahl B."/>
            <person name="Martin F."/>
        </authorList>
    </citation>
    <scope>NUCLEOTIDE SEQUENCE</scope>
    <source>
        <strain evidence="8">JB14</strain>
    </source>
</reference>
<dbReference type="Gene3D" id="1.25.10.10">
    <property type="entry name" value="Leucine-rich Repeat Variant"/>
    <property type="match status" value="1"/>
</dbReference>
<evidence type="ECO:0000259" key="7">
    <source>
        <dbReference type="Pfam" id="PF08389"/>
    </source>
</evidence>
<evidence type="ECO:0000256" key="3">
    <source>
        <dbReference type="ARBA" id="ARBA00022448"/>
    </source>
</evidence>
<feature type="domain" description="Importin N-terminal" evidence="6">
    <location>
        <begin position="42"/>
        <end position="104"/>
    </location>
</feature>
<keyword evidence="3" id="KW-0813">Transport</keyword>
<dbReference type="InterPro" id="IPR013598">
    <property type="entry name" value="Exportin-1/Importin-b-like"/>
</dbReference>
<dbReference type="GO" id="GO:0005737">
    <property type="term" value="C:cytoplasm"/>
    <property type="evidence" value="ECO:0007669"/>
    <property type="project" value="TreeGrafter"/>
</dbReference>
<dbReference type="Pfam" id="PF08389">
    <property type="entry name" value="Xpo1"/>
    <property type="match status" value="1"/>
</dbReference>
<evidence type="ECO:0000313" key="9">
    <source>
        <dbReference type="Proteomes" id="UP000799118"/>
    </source>
</evidence>
<dbReference type="SUPFAM" id="SSF48371">
    <property type="entry name" value="ARM repeat"/>
    <property type="match status" value="1"/>
</dbReference>
<dbReference type="Pfam" id="PF18806">
    <property type="entry name" value="Importin_rep_3"/>
    <property type="match status" value="1"/>
</dbReference>
<evidence type="ECO:0000256" key="2">
    <source>
        <dbReference type="ARBA" id="ARBA00007991"/>
    </source>
</evidence>
<accession>A0A6A4I389</accession>
<protein>
    <submittedName>
        <fullName evidence="8">ARM repeat-containing protein</fullName>
    </submittedName>
</protein>
<dbReference type="InterPro" id="IPR016024">
    <property type="entry name" value="ARM-type_fold"/>
</dbReference>
<dbReference type="GO" id="GO:0006606">
    <property type="term" value="P:protein import into nucleus"/>
    <property type="evidence" value="ECO:0007669"/>
    <property type="project" value="TreeGrafter"/>
</dbReference>
<dbReference type="InterPro" id="IPR011989">
    <property type="entry name" value="ARM-like"/>
</dbReference>
<sequence length="1053" mass="116109">MLDVNFLPSLPPNDIERASQLILQAYGVPNPSRPIDEIRRLQQELFDIQKLPEAWGLVIPLLNHQDENVQFFGAHTAQVKIARDWATFPQEHVESLRDLLVQLTSHSVSVGKSKVILRKLFVSLSSLALKLVPQHPTRWPDWILHCVTSLSGNGAPSEYVLDFLSIVAEEIGTADLVGASKLRMQQSMNDATPMVVQAIRTAIERPINAASTREVSSSLKCFQSWLPNLATGDFSPLIPMLITLLNPEADTTFVAASDSLQEIMSKSPLSDGSGTRILTEPLLLWLHLAGATIVDSAVQSAFTDEVSHSLCKLLTALGDHSATYLAANIASSALITLLPSSIPVGVPPAELNKTKGQLSQTFLRLLLAFTGFPGYYGVDEDVSEMTLGFWYMLQEALWNNDFYFPDGEEADSSSAQAEMGDQAGVSKALYVQLVQVLRRKITWPSPGHNWSRDQMEKFIVYRRDVGDILINAYYVIRDDMIIYFVNDIVERLASLSSEQSQGWEDIEATLHCISSIQEALDYEKTPRLELLFSPQTLGRFPTTGNVRLRRTTLGLIGTYASWFAVSSDTVPPKSELLMSAISYVVQSLPDQMLSLQAASALRNLCDANRKALAPQIGAFAELHAGLAQIPDSEKSKVMESLASVVQALPPAEATPTVEVIISPIISRLFEVLRSQNLSPPEARSICILQLETLTGIAKGLTRISAFSDSLSDVGSEDSVEIQAVETARQDPRMIQLRENILGVIRGCVEMFHDAEITQELNDLVKSITSLPSDATLITLPAPPLLEIVCFALQRQPTASWLTLAGILINQLSPPPPMPLRSKDSEKEERQAKARAELEEQAKLVVSGALPAMLNACLAFFGSPNGMEDNPDVVQEFFLCLDRVAQNFTGNFYTLPPGAFEALMQCSIRALTLQERYSLVAACTFLSTFIHRSYVHAALAPYREQFVATYGRSIMQVILSGLAGQAPRSVTQNLIEMLSTLLTRCMEESKVWLREVLFDENFTPSKAKHEDKERFMKTIIGSRSLKKTREAAQQFTLVARGLEGTSFGYASVSM</sequence>
<keyword evidence="5" id="KW-0539">Nucleus</keyword>
<dbReference type="EMBL" id="ML769412">
    <property type="protein sequence ID" value="KAE9404996.1"/>
    <property type="molecule type" value="Genomic_DNA"/>
</dbReference>
<dbReference type="InterPro" id="IPR051345">
    <property type="entry name" value="Importin_beta-like_NTR"/>
</dbReference>
<dbReference type="PANTHER" id="PTHR12363:SF33">
    <property type="entry name" value="IMPORTIN-13"/>
    <property type="match status" value="1"/>
</dbReference>
<evidence type="ECO:0000256" key="5">
    <source>
        <dbReference type="ARBA" id="ARBA00023242"/>
    </source>
</evidence>
<evidence type="ECO:0000313" key="8">
    <source>
        <dbReference type="EMBL" id="KAE9404996.1"/>
    </source>
</evidence>
<comment type="subcellular location">
    <subcellularLocation>
        <location evidence="1">Nucleus</location>
    </subcellularLocation>
</comment>
<dbReference type="Pfam" id="PF03810">
    <property type="entry name" value="IBN_N"/>
    <property type="match status" value="1"/>
</dbReference>
<feature type="domain" description="Exportin-1/Importin-beta-like" evidence="7">
    <location>
        <begin position="114"/>
        <end position="256"/>
    </location>
</feature>
<proteinExistence type="inferred from homology"/>
<keyword evidence="9" id="KW-1185">Reference proteome</keyword>
<gene>
    <name evidence="8" type="ORF">BT96DRAFT_877120</name>
</gene>
<dbReference type="InterPro" id="IPR040520">
    <property type="entry name" value="Importin_rep_3"/>
</dbReference>
<dbReference type="AlphaFoldDB" id="A0A6A4I389"/>
<evidence type="ECO:0000256" key="4">
    <source>
        <dbReference type="ARBA" id="ARBA00022737"/>
    </source>
</evidence>
<organism evidence="8 9">
    <name type="scientific">Gymnopus androsaceus JB14</name>
    <dbReference type="NCBI Taxonomy" id="1447944"/>
    <lineage>
        <taxon>Eukaryota</taxon>
        <taxon>Fungi</taxon>
        <taxon>Dikarya</taxon>
        <taxon>Basidiomycota</taxon>
        <taxon>Agaricomycotina</taxon>
        <taxon>Agaricomycetes</taxon>
        <taxon>Agaricomycetidae</taxon>
        <taxon>Agaricales</taxon>
        <taxon>Marasmiineae</taxon>
        <taxon>Omphalotaceae</taxon>
        <taxon>Gymnopus</taxon>
    </lineage>
</organism>
<dbReference type="PANTHER" id="PTHR12363">
    <property type="entry name" value="TRANSPORTIN 3 AND IMPORTIN 13"/>
    <property type="match status" value="1"/>
</dbReference>
<dbReference type="GO" id="GO:0031267">
    <property type="term" value="F:small GTPase binding"/>
    <property type="evidence" value="ECO:0007669"/>
    <property type="project" value="InterPro"/>
</dbReference>
<keyword evidence="4" id="KW-0677">Repeat</keyword>
<comment type="similarity">
    <text evidence="2">Belongs to the importin beta family.</text>
</comment>
<evidence type="ECO:0000259" key="6">
    <source>
        <dbReference type="Pfam" id="PF03810"/>
    </source>
</evidence>
<dbReference type="Proteomes" id="UP000799118">
    <property type="component" value="Unassembled WGS sequence"/>
</dbReference>
<dbReference type="OrthoDB" id="2016913at2759"/>
<dbReference type="InterPro" id="IPR001494">
    <property type="entry name" value="Importin-beta_N"/>
</dbReference>